<feature type="domain" description="Calcineurin-like phosphoesterase" evidence="1">
    <location>
        <begin position="22"/>
        <end position="172"/>
    </location>
</feature>
<name>A0ABU5VZB6_9BACT</name>
<reference evidence="2 3" key="1">
    <citation type="submission" date="2023-11" db="EMBL/GenBank/DDBJ databases">
        <title>A Novel Polar Bacteriovorax (B. antarcticus) Isolated from the Biocrust in Antarctica.</title>
        <authorList>
            <person name="Mun W."/>
            <person name="Choi S.Y."/>
            <person name="Mitchell R.J."/>
        </authorList>
    </citation>
    <scope>NUCLEOTIDE SEQUENCE [LARGE SCALE GENOMIC DNA]</scope>
    <source>
        <strain evidence="2 3">PP10</strain>
    </source>
</reference>
<keyword evidence="3" id="KW-1185">Reference proteome</keyword>
<sequence>MKTLEVKVENAETIILCGGPYSNFSSLEAFIEKTKDYQYRFCLGDIGGFGPYPDRSIELLKHNNITCLQGNYDQTVGNGEADCGCGYIDPLDRKFAQVSFDYTLKNTSSSNRSWLSSLPQHILLKWADKKILLCHGSPDEMNEFVFESETSDDKINFWLKKYDVDAICVTHSGIPWIKTTAQGQWVNVGVLGRPAHEGLGRVFYASASLLDGRLEFSLCPLDYDPTAVINAMRSEGLPEEFSQSLLIGEWTTCSAILPDHERVLRKRL</sequence>
<organism evidence="2 3">
    <name type="scientific">Bacteriovorax antarcticus</name>
    <dbReference type="NCBI Taxonomy" id="3088717"/>
    <lineage>
        <taxon>Bacteria</taxon>
        <taxon>Pseudomonadati</taxon>
        <taxon>Bdellovibrionota</taxon>
        <taxon>Bacteriovoracia</taxon>
        <taxon>Bacteriovoracales</taxon>
        <taxon>Bacteriovoracaceae</taxon>
        <taxon>Bacteriovorax</taxon>
    </lineage>
</organism>
<dbReference type="SUPFAM" id="SSF56300">
    <property type="entry name" value="Metallo-dependent phosphatases"/>
    <property type="match status" value="1"/>
</dbReference>
<dbReference type="InterPro" id="IPR029052">
    <property type="entry name" value="Metallo-depent_PP-like"/>
</dbReference>
<dbReference type="Proteomes" id="UP001302274">
    <property type="component" value="Unassembled WGS sequence"/>
</dbReference>
<dbReference type="Pfam" id="PF00149">
    <property type="entry name" value="Metallophos"/>
    <property type="match status" value="1"/>
</dbReference>
<proteinExistence type="predicted"/>
<evidence type="ECO:0000313" key="2">
    <source>
        <dbReference type="EMBL" id="MEA9358420.1"/>
    </source>
</evidence>
<evidence type="ECO:0000313" key="3">
    <source>
        <dbReference type="Proteomes" id="UP001302274"/>
    </source>
</evidence>
<dbReference type="EMBL" id="JAYGJQ010000003">
    <property type="protein sequence ID" value="MEA9358420.1"/>
    <property type="molecule type" value="Genomic_DNA"/>
</dbReference>
<protein>
    <submittedName>
        <fullName evidence="2">Metallophosphoesterase</fullName>
    </submittedName>
</protein>
<evidence type="ECO:0000259" key="1">
    <source>
        <dbReference type="Pfam" id="PF00149"/>
    </source>
</evidence>
<dbReference type="InterPro" id="IPR011152">
    <property type="entry name" value="Pesterase_MJ0912"/>
</dbReference>
<dbReference type="InterPro" id="IPR004843">
    <property type="entry name" value="Calcineurin-like_PHP"/>
</dbReference>
<comment type="caution">
    <text evidence="2">The sequence shown here is derived from an EMBL/GenBank/DDBJ whole genome shotgun (WGS) entry which is preliminary data.</text>
</comment>
<dbReference type="Gene3D" id="3.60.21.10">
    <property type="match status" value="1"/>
</dbReference>
<accession>A0ABU5VZB6</accession>
<dbReference type="RefSeq" id="WP_323578814.1">
    <property type="nucleotide sequence ID" value="NZ_JAYGJQ010000003.1"/>
</dbReference>
<dbReference type="PIRSF" id="PIRSF000883">
    <property type="entry name" value="Pesterase_MJ0912"/>
    <property type="match status" value="1"/>
</dbReference>
<gene>
    <name evidence="2" type="ORF">SHI21_19445</name>
</gene>